<feature type="region of interest" description="Disordered" evidence="2">
    <location>
        <begin position="1"/>
        <end position="31"/>
    </location>
</feature>
<sequence length="322" mass="36571">MDRAYLPSTSQTGSAGAIDADRIREHHDQTGRTRCLIKLSPQRASDPSYQYSKKVLERPQSHAELRDTIRQIAHASMHTYGSPRIWLALRKAGIRVSEKVVRRLMKEERIPVFYAKRKRQYSSYEGELTPAPVDLVKRKFRADAPNQIWLTDVTEFAAPDAKVYLSPMIDCFDGKVVAWRTLRSPNQNLTQSMLDDAISTLPAAYRAELRAANSTAQLAVHTDRGGHYRGGEWIELMKSAGLTRSMGRKCNSGDNAACEGFFGRMKTEMFYGREWENAAQIEDAIQSYMHFYNNDRIKTVLGGITIAEYRETLEAKPTKKQS</sequence>
<dbReference type="PANTHER" id="PTHR46889:SF4">
    <property type="entry name" value="TRANSPOSASE INSO FOR INSERTION SEQUENCE ELEMENT IS911B-RELATED"/>
    <property type="match status" value="1"/>
</dbReference>
<evidence type="ECO:0000259" key="3">
    <source>
        <dbReference type="PROSITE" id="PS50994"/>
    </source>
</evidence>
<dbReference type="InterPro" id="IPR050900">
    <property type="entry name" value="Transposase_IS3/IS150/IS904"/>
</dbReference>
<dbReference type="PANTHER" id="PTHR46889">
    <property type="entry name" value="TRANSPOSASE INSF FOR INSERTION SEQUENCE IS3B-RELATED"/>
    <property type="match status" value="1"/>
</dbReference>
<dbReference type="NCBIfam" id="NF033516">
    <property type="entry name" value="transpos_IS3"/>
    <property type="match status" value="1"/>
</dbReference>
<dbReference type="Proteomes" id="UP001597181">
    <property type="component" value="Unassembled WGS sequence"/>
</dbReference>
<dbReference type="Gene3D" id="3.30.420.10">
    <property type="entry name" value="Ribonuclease H-like superfamily/Ribonuclease H"/>
    <property type="match status" value="1"/>
</dbReference>
<reference evidence="5" key="1">
    <citation type="journal article" date="2019" name="Int. J. Syst. Evol. Microbiol.">
        <title>The Global Catalogue of Microorganisms (GCM) 10K type strain sequencing project: providing services to taxonomists for standard genome sequencing and annotation.</title>
        <authorList>
            <consortium name="The Broad Institute Genomics Platform"/>
            <consortium name="The Broad Institute Genome Sequencing Center for Infectious Disease"/>
            <person name="Wu L."/>
            <person name="Ma J."/>
        </authorList>
    </citation>
    <scope>NUCLEOTIDE SEQUENCE [LARGE SCALE GENOMIC DNA]</scope>
    <source>
        <strain evidence="5">CCUG 50213</strain>
    </source>
</reference>
<dbReference type="InterPro" id="IPR025948">
    <property type="entry name" value="HTH-like_dom"/>
</dbReference>
<evidence type="ECO:0000256" key="1">
    <source>
        <dbReference type="ARBA" id="ARBA00002286"/>
    </source>
</evidence>
<dbReference type="InterPro" id="IPR036397">
    <property type="entry name" value="RNaseH_sf"/>
</dbReference>
<dbReference type="InterPro" id="IPR001584">
    <property type="entry name" value="Integrase_cat-core"/>
</dbReference>
<comment type="function">
    <text evidence="1">Involved in the transposition of the insertion sequence.</text>
</comment>
<dbReference type="RefSeq" id="WP_343958989.1">
    <property type="nucleotide sequence ID" value="NZ_BAAAKZ010000003.1"/>
</dbReference>
<comment type="caution">
    <text evidence="4">The sequence shown here is derived from an EMBL/GenBank/DDBJ whole genome shotgun (WGS) entry which is preliminary data.</text>
</comment>
<dbReference type="EMBL" id="JBHTLY010000001">
    <property type="protein sequence ID" value="MFD1200618.1"/>
    <property type="molecule type" value="Genomic_DNA"/>
</dbReference>
<dbReference type="Pfam" id="PF13276">
    <property type="entry name" value="HTH_21"/>
    <property type="match status" value="1"/>
</dbReference>
<feature type="domain" description="Integrase catalytic" evidence="3">
    <location>
        <begin position="141"/>
        <end position="314"/>
    </location>
</feature>
<dbReference type="Pfam" id="PF00665">
    <property type="entry name" value="rve"/>
    <property type="match status" value="1"/>
</dbReference>
<dbReference type="InterPro" id="IPR012337">
    <property type="entry name" value="RNaseH-like_sf"/>
</dbReference>
<dbReference type="SUPFAM" id="SSF53098">
    <property type="entry name" value="Ribonuclease H-like"/>
    <property type="match status" value="1"/>
</dbReference>
<keyword evidence="5" id="KW-1185">Reference proteome</keyword>
<evidence type="ECO:0000313" key="5">
    <source>
        <dbReference type="Proteomes" id="UP001597181"/>
    </source>
</evidence>
<dbReference type="InterPro" id="IPR048020">
    <property type="entry name" value="Transpos_IS3"/>
</dbReference>
<dbReference type="PROSITE" id="PS50994">
    <property type="entry name" value="INTEGRASE"/>
    <property type="match status" value="1"/>
</dbReference>
<feature type="compositionally biased region" description="Basic and acidic residues" evidence="2">
    <location>
        <begin position="19"/>
        <end position="31"/>
    </location>
</feature>
<evidence type="ECO:0000313" key="4">
    <source>
        <dbReference type="EMBL" id="MFD1200618.1"/>
    </source>
</evidence>
<organism evidence="4 5">
    <name type="scientific">Leucobacter albus</name>
    <dbReference type="NCBI Taxonomy" id="272210"/>
    <lineage>
        <taxon>Bacteria</taxon>
        <taxon>Bacillati</taxon>
        <taxon>Actinomycetota</taxon>
        <taxon>Actinomycetes</taxon>
        <taxon>Micrococcales</taxon>
        <taxon>Microbacteriaceae</taxon>
        <taxon>Leucobacter</taxon>
    </lineage>
</organism>
<evidence type="ECO:0000256" key="2">
    <source>
        <dbReference type="SAM" id="MobiDB-lite"/>
    </source>
</evidence>
<accession>A0ABW3TKM3</accession>
<name>A0ABW3TKM3_9MICO</name>
<gene>
    <name evidence="4" type="ORF">ACFQ3U_01745</name>
</gene>
<dbReference type="Pfam" id="PF13333">
    <property type="entry name" value="rve_2"/>
    <property type="match status" value="1"/>
</dbReference>
<protein>
    <submittedName>
        <fullName evidence="4">IS3 family transposase</fullName>
    </submittedName>
</protein>
<proteinExistence type="predicted"/>